<reference evidence="2" key="1">
    <citation type="journal article" date="2019" name="bioRxiv">
        <title>Genomics, evolutionary history and diagnostics of the Alternaria alternata species group including apple and Asian pear pathotypes.</title>
        <authorList>
            <person name="Armitage A.D."/>
            <person name="Cockerton H.M."/>
            <person name="Sreenivasaprasad S."/>
            <person name="Woodhall J.W."/>
            <person name="Lane C.R."/>
            <person name="Harrison R.J."/>
            <person name="Clarkson J.P."/>
        </authorList>
    </citation>
    <scope>NUCLEOTIDE SEQUENCE [LARGE SCALE GENOMIC DNA]</scope>
    <source>
        <strain evidence="2">FERA 635</strain>
    </source>
</reference>
<organism evidence="1 2">
    <name type="scientific">Alternaria tenuissima</name>
    <dbReference type="NCBI Taxonomy" id="119927"/>
    <lineage>
        <taxon>Eukaryota</taxon>
        <taxon>Fungi</taxon>
        <taxon>Dikarya</taxon>
        <taxon>Ascomycota</taxon>
        <taxon>Pezizomycotina</taxon>
        <taxon>Dothideomycetes</taxon>
        <taxon>Pleosporomycetidae</taxon>
        <taxon>Pleosporales</taxon>
        <taxon>Pleosporineae</taxon>
        <taxon>Pleosporaceae</taxon>
        <taxon>Alternaria</taxon>
        <taxon>Alternaria sect. Alternaria</taxon>
        <taxon>Alternaria alternata complex</taxon>
    </lineage>
</organism>
<accession>A0ABY0GCM4</accession>
<dbReference type="Proteomes" id="UP000293195">
    <property type="component" value="Unassembled WGS sequence"/>
</dbReference>
<comment type="caution">
    <text evidence="1">The sequence shown here is derived from an EMBL/GenBank/DDBJ whole genome shotgun (WGS) entry which is preliminary data.</text>
</comment>
<evidence type="ECO:0000313" key="1">
    <source>
        <dbReference type="EMBL" id="RYO00036.1"/>
    </source>
</evidence>
<keyword evidence="2" id="KW-1185">Reference proteome</keyword>
<sequence>MRLAPFALPAVLRWFKLGKAEMSYDESPHLVTPYFRLFLKIRRPIRSVEVETPTADRSWTTILMAPLKCCQRRQYDVTSNVIAN</sequence>
<dbReference type="EMBL" id="PDXF01000021">
    <property type="protein sequence ID" value="RYO00036.1"/>
    <property type="molecule type" value="Genomic_DNA"/>
</dbReference>
<protein>
    <recommendedName>
        <fullName evidence="3">Ig-like domain-containing protein</fullName>
    </recommendedName>
</protein>
<name>A0ABY0GCM4_9PLEO</name>
<gene>
    <name evidence="1" type="ORF">AA0119_g6437</name>
</gene>
<evidence type="ECO:0000313" key="2">
    <source>
        <dbReference type="Proteomes" id="UP000293195"/>
    </source>
</evidence>
<proteinExistence type="predicted"/>
<evidence type="ECO:0008006" key="3">
    <source>
        <dbReference type="Google" id="ProtNLM"/>
    </source>
</evidence>